<name>A0A843YRQ2_9BURK</name>
<evidence type="ECO:0000313" key="8">
    <source>
        <dbReference type="Proteomes" id="UP000451565"/>
    </source>
</evidence>
<evidence type="ECO:0000256" key="4">
    <source>
        <dbReference type="ARBA" id="ARBA00022989"/>
    </source>
</evidence>
<keyword evidence="8" id="KW-1185">Reference proteome</keyword>
<evidence type="ECO:0000256" key="3">
    <source>
        <dbReference type="ARBA" id="ARBA00022692"/>
    </source>
</evidence>
<evidence type="ECO:0000313" key="7">
    <source>
        <dbReference type="EMBL" id="MQR00404.1"/>
    </source>
</evidence>
<comment type="caution">
    <text evidence="6">Lacks conserved residue(s) required for the propagation of feature annotation.</text>
</comment>
<organism evidence="7 8">
    <name type="scientific">Glaciimonas soli</name>
    <dbReference type="NCBI Taxonomy" id="2590999"/>
    <lineage>
        <taxon>Bacteria</taxon>
        <taxon>Pseudomonadati</taxon>
        <taxon>Pseudomonadota</taxon>
        <taxon>Betaproteobacteria</taxon>
        <taxon>Burkholderiales</taxon>
        <taxon>Oxalobacteraceae</taxon>
        <taxon>Glaciimonas</taxon>
    </lineage>
</organism>
<dbReference type="InterPro" id="IPR002994">
    <property type="entry name" value="Surf1/Shy1"/>
</dbReference>
<sequence>MRIGQGLRFKFRLIPFIATVLLIVLGISLAQWQTRRGDQKQALANAMQERGVEAPLQLDGKVMASTADPKQLEFRHITVQGEFVADWPVYLDNRSYQGNPGFYVLMPFKIANSTSHILVERGWLPLNLQTRSKLLPYSTPTGEITLQGVARLNPGRVMQLGQPTALQPKAIVQNLDVAELAHATKLPFQPVVIEQSNDTKDGLVRDWPSPALGIERHRGYEFQWYALAAMAFLFFVVTGFKNGTKAGSDE</sequence>
<evidence type="ECO:0000256" key="6">
    <source>
        <dbReference type="RuleBase" id="RU363076"/>
    </source>
</evidence>
<keyword evidence="5 6" id="KW-0472">Membrane</keyword>
<keyword evidence="3 6" id="KW-0812">Transmembrane</keyword>
<accession>A0A843YRQ2</accession>
<dbReference type="PROSITE" id="PS50895">
    <property type="entry name" value="SURF1"/>
    <property type="match status" value="1"/>
</dbReference>
<keyword evidence="6" id="KW-1003">Cell membrane</keyword>
<comment type="similarity">
    <text evidence="2 6">Belongs to the SURF1 family.</text>
</comment>
<dbReference type="EMBL" id="WINI01000003">
    <property type="protein sequence ID" value="MQR00404.1"/>
    <property type="molecule type" value="Genomic_DNA"/>
</dbReference>
<dbReference type="PANTHER" id="PTHR23427">
    <property type="entry name" value="SURFEIT LOCUS PROTEIN"/>
    <property type="match status" value="1"/>
</dbReference>
<proteinExistence type="inferred from homology"/>
<protein>
    <recommendedName>
        <fullName evidence="6">SURF1-like protein</fullName>
    </recommendedName>
</protein>
<dbReference type="InterPro" id="IPR045214">
    <property type="entry name" value="Surf1/Surf4"/>
</dbReference>
<dbReference type="Pfam" id="PF02104">
    <property type="entry name" value="SURF1"/>
    <property type="match status" value="1"/>
</dbReference>
<evidence type="ECO:0000256" key="5">
    <source>
        <dbReference type="ARBA" id="ARBA00023136"/>
    </source>
</evidence>
<keyword evidence="4 6" id="KW-1133">Transmembrane helix</keyword>
<evidence type="ECO:0000256" key="2">
    <source>
        <dbReference type="ARBA" id="ARBA00007165"/>
    </source>
</evidence>
<feature type="transmembrane region" description="Helical" evidence="6">
    <location>
        <begin position="222"/>
        <end position="240"/>
    </location>
</feature>
<dbReference type="CDD" id="cd06662">
    <property type="entry name" value="SURF1"/>
    <property type="match status" value="1"/>
</dbReference>
<dbReference type="PANTHER" id="PTHR23427:SF2">
    <property type="entry name" value="SURFEIT LOCUS PROTEIN 1"/>
    <property type="match status" value="1"/>
</dbReference>
<dbReference type="Proteomes" id="UP000451565">
    <property type="component" value="Unassembled WGS sequence"/>
</dbReference>
<dbReference type="GO" id="GO:0005886">
    <property type="term" value="C:plasma membrane"/>
    <property type="evidence" value="ECO:0007669"/>
    <property type="project" value="UniProtKB-SubCell"/>
</dbReference>
<dbReference type="OrthoDB" id="9789940at2"/>
<dbReference type="AlphaFoldDB" id="A0A843YRQ2"/>
<comment type="caution">
    <text evidence="7">The sequence shown here is derived from an EMBL/GenBank/DDBJ whole genome shotgun (WGS) entry which is preliminary data.</text>
</comment>
<reference evidence="7 8" key="1">
    <citation type="submission" date="2019-10" db="EMBL/GenBank/DDBJ databases">
        <title>Glaciimonas soli sp. nov., a psychrophilic bacterium isolated from the forest soil of a high elevation mountain in Taiwan.</title>
        <authorList>
            <person name="Wang L.-T."/>
            <person name="Shieh W.Y."/>
        </authorList>
    </citation>
    <scope>NUCLEOTIDE SEQUENCE [LARGE SCALE GENOMIC DNA]</scope>
    <source>
        <strain evidence="7 8">GS1</strain>
    </source>
</reference>
<gene>
    <name evidence="7" type="ORF">GEV47_06890</name>
</gene>
<comment type="subcellular location">
    <subcellularLocation>
        <location evidence="6">Cell membrane</location>
        <topology evidence="6">Multi-pass membrane protein</topology>
    </subcellularLocation>
    <subcellularLocation>
        <location evidence="1">Membrane</location>
    </subcellularLocation>
</comment>
<evidence type="ECO:0000256" key="1">
    <source>
        <dbReference type="ARBA" id="ARBA00004370"/>
    </source>
</evidence>